<dbReference type="Pfam" id="PF03966">
    <property type="entry name" value="Trm112p"/>
    <property type="match status" value="1"/>
</dbReference>
<dbReference type="Gene3D" id="2.20.25.10">
    <property type="match status" value="1"/>
</dbReference>
<organism evidence="1 2">
    <name type="scientific">Caldimicrobium thiodismutans</name>
    <dbReference type="NCBI Taxonomy" id="1653476"/>
    <lineage>
        <taxon>Bacteria</taxon>
        <taxon>Pseudomonadati</taxon>
        <taxon>Thermodesulfobacteriota</taxon>
        <taxon>Thermodesulfobacteria</taxon>
        <taxon>Thermodesulfobacteriales</taxon>
        <taxon>Thermodesulfobacteriaceae</taxon>
        <taxon>Caldimicrobium</taxon>
    </lineage>
</organism>
<proteinExistence type="predicted"/>
<dbReference type="AlphaFoldDB" id="A0A2N7PK04"/>
<dbReference type="InterPro" id="IPR005651">
    <property type="entry name" value="Trm112-like"/>
</dbReference>
<evidence type="ECO:0000313" key="2">
    <source>
        <dbReference type="Proteomes" id="UP000235731"/>
    </source>
</evidence>
<protein>
    <submittedName>
        <fullName evidence="1">Uncharacterized protein</fullName>
    </submittedName>
</protein>
<reference evidence="1 2" key="1">
    <citation type="submission" date="2018-01" db="EMBL/GenBank/DDBJ databases">
        <title>Metagenomic assembled genomes from two thermal pools in the Uzon Caldera, Kamchatka, Russia.</title>
        <authorList>
            <person name="Wilkins L."/>
            <person name="Ettinger C."/>
        </authorList>
    </citation>
    <scope>NUCLEOTIDE SEQUENCE [LARGE SCALE GENOMIC DNA]</scope>
    <source>
        <strain evidence="1">ZAV-15</strain>
    </source>
</reference>
<dbReference type="EMBL" id="PNIE01000039">
    <property type="protein sequence ID" value="PMP63320.1"/>
    <property type="molecule type" value="Genomic_DNA"/>
</dbReference>
<gene>
    <name evidence="1" type="ORF">C0197_02835</name>
</gene>
<sequence length="64" mass="7476">MEKERIREYLEVLACPSCKGDLEYKEGIERHPEGFYCKKCGLLYPIIEDIPVMLPEEAISLKEE</sequence>
<comment type="caution">
    <text evidence="1">The sequence shown here is derived from an EMBL/GenBank/DDBJ whole genome shotgun (WGS) entry which is preliminary data.</text>
</comment>
<dbReference type="Proteomes" id="UP000235731">
    <property type="component" value="Unassembled WGS sequence"/>
</dbReference>
<accession>A0A2N7PK04</accession>
<evidence type="ECO:0000313" key="1">
    <source>
        <dbReference type="EMBL" id="PMP63320.1"/>
    </source>
</evidence>
<dbReference type="SUPFAM" id="SSF158997">
    <property type="entry name" value="Trm112p-like"/>
    <property type="match status" value="1"/>
</dbReference>
<name>A0A2N7PK04_9BACT</name>